<name>A0ABT9UUP3_9FIRM</name>
<evidence type="ECO:0000313" key="1">
    <source>
        <dbReference type="EMBL" id="MDQ0150031.1"/>
    </source>
</evidence>
<dbReference type="Proteomes" id="UP001228504">
    <property type="component" value="Unassembled WGS sequence"/>
</dbReference>
<organism evidence="1 2">
    <name type="scientific">Eubacterium multiforme</name>
    <dbReference type="NCBI Taxonomy" id="83339"/>
    <lineage>
        <taxon>Bacteria</taxon>
        <taxon>Bacillati</taxon>
        <taxon>Bacillota</taxon>
        <taxon>Clostridia</taxon>
        <taxon>Eubacteriales</taxon>
        <taxon>Eubacteriaceae</taxon>
        <taxon>Eubacterium</taxon>
    </lineage>
</organism>
<sequence length="78" mass="9148">MRITDAVVIIDGTIKQYFNERIHNQYVLENAIYQVLNGESLDYMDYVGGTKNNLTYAEKMHKVKKIKNKQNKLLNKLL</sequence>
<protein>
    <submittedName>
        <fullName evidence="1">Uncharacterized protein</fullName>
    </submittedName>
</protein>
<comment type="caution">
    <text evidence="1">The sequence shown here is derived from an EMBL/GenBank/DDBJ whole genome shotgun (WGS) entry which is preliminary data.</text>
</comment>
<gene>
    <name evidence="1" type="ORF">J2S18_001967</name>
</gene>
<proteinExistence type="predicted"/>
<reference evidence="1 2" key="1">
    <citation type="submission" date="2023-07" db="EMBL/GenBank/DDBJ databases">
        <title>Genomic Encyclopedia of Type Strains, Phase IV (KMG-IV): sequencing the most valuable type-strain genomes for metagenomic binning, comparative biology and taxonomic classification.</title>
        <authorList>
            <person name="Goeker M."/>
        </authorList>
    </citation>
    <scope>NUCLEOTIDE SEQUENCE [LARGE SCALE GENOMIC DNA]</scope>
    <source>
        <strain evidence="1 2">DSM 20694</strain>
    </source>
</reference>
<accession>A0ABT9UUP3</accession>
<dbReference type="EMBL" id="JAUSUF010000006">
    <property type="protein sequence ID" value="MDQ0150031.1"/>
    <property type="molecule type" value="Genomic_DNA"/>
</dbReference>
<keyword evidence="2" id="KW-1185">Reference proteome</keyword>
<evidence type="ECO:0000313" key="2">
    <source>
        <dbReference type="Proteomes" id="UP001228504"/>
    </source>
</evidence>